<dbReference type="CDD" id="cd02440">
    <property type="entry name" value="AdoMet_MTases"/>
    <property type="match status" value="1"/>
</dbReference>
<keyword evidence="1" id="KW-0808">Transferase</keyword>
<reference evidence="10 11" key="1">
    <citation type="journal article" date="2016" name="Nat. Commun.">
        <title>Thousands of microbial genomes shed light on interconnected biogeochemical processes in an aquifer system.</title>
        <authorList>
            <person name="Anantharaman K."/>
            <person name="Brown C.T."/>
            <person name="Hug L.A."/>
            <person name="Sharon I."/>
            <person name="Castelle C.J."/>
            <person name="Probst A.J."/>
            <person name="Thomas B.C."/>
            <person name="Singh A."/>
            <person name="Wilkins M.J."/>
            <person name="Karaoz U."/>
            <person name="Brodie E.L."/>
            <person name="Williams K.H."/>
            <person name="Hubbard S.S."/>
            <person name="Banfield J.F."/>
        </authorList>
    </citation>
    <scope>NUCLEOTIDE SEQUENCE [LARGE SCALE GENOMIC DNA]</scope>
</reference>
<feature type="domain" description="Methyltransferase" evidence="9">
    <location>
        <begin position="16"/>
        <end position="127"/>
    </location>
</feature>
<sequence>MFSVPEKNVEELHLAPNQTVADFGTGSGAYAIAAAKAMRGTGKVYAVDVQKGILTRLENTCKEYGLGNISFIWGDLEKPEGTRLRNDSCDAVILSNVLSQASDKKAVIDEVRRVLHPGGILLLIDWTASFNNMGPVKEQVFPEAESRKLTEGSGFLFDRSINAGNYHYGLVMRKVISAAAKKEEHIHA</sequence>
<comment type="caution">
    <text evidence="10">The sequence shown here is derived from an EMBL/GenBank/DDBJ whole genome shotgun (WGS) entry which is preliminary data.</text>
</comment>
<accession>A0A1G2DIR2</accession>
<evidence type="ECO:0000256" key="6">
    <source>
        <dbReference type="ARBA" id="ARBA00047941"/>
    </source>
</evidence>
<dbReference type="GO" id="GO:0030791">
    <property type="term" value="F:arsenite methyltransferase activity"/>
    <property type="evidence" value="ECO:0007669"/>
    <property type="project" value="UniProtKB-EC"/>
</dbReference>
<evidence type="ECO:0000256" key="7">
    <source>
        <dbReference type="ARBA" id="ARBA00047943"/>
    </source>
</evidence>
<evidence type="ECO:0000313" key="11">
    <source>
        <dbReference type="Proteomes" id="UP000178534"/>
    </source>
</evidence>
<protein>
    <recommendedName>
        <fullName evidence="5">Arsenite methyltransferase</fullName>
        <ecNumber evidence="4">2.1.1.137</ecNumber>
    </recommendedName>
</protein>
<comment type="catalytic activity">
    <reaction evidence="8">
        <text>arsenic triglutathione + 3 [thioredoxin]-dithiol + 3 S-adenosyl-L-methionine = trimethylarsine + 3 [thioredoxin]-disulfide + 3 glutathione + 3 S-adenosyl-L-homocysteine + 3 H(+)</text>
        <dbReference type="Rhea" id="RHEA:69432"/>
        <dbReference type="Rhea" id="RHEA-COMP:10698"/>
        <dbReference type="Rhea" id="RHEA-COMP:10700"/>
        <dbReference type="ChEBI" id="CHEBI:15378"/>
        <dbReference type="ChEBI" id="CHEBI:27130"/>
        <dbReference type="ChEBI" id="CHEBI:29950"/>
        <dbReference type="ChEBI" id="CHEBI:50058"/>
        <dbReference type="ChEBI" id="CHEBI:57856"/>
        <dbReference type="ChEBI" id="CHEBI:57925"/>
        <dbReference type="ChEBI" id="CHEBI:59789"/>
        <dbReference type="ChEBI" id="CHEBI:183640"/>
        <dbReference type="EC" id="2.1.1.137"/>
    </reaction>
</comment>
<evidence type="ECO:0000256" key="4">
    <source>
        <dbReference type="ARBA" id="ARBA00034521"/>
    </source>
</evidence>
<comment type="similarity">
    <text evidence="3">Belongs to the methyltransferase superfamily. Arsenite methyltransferase family.</text>
</comment>
<organism evidence="10 11">
    <name type="scientific">Candidatus Lloydbacteria bacterium RIFCSPLOWO2_01_FULL_50_20</name>
    <dbReference type="NCBI Taxonomy" id="1798665"/>
    <lineage>
        <taxon>Bacteria</taxon>
        <taxon>Candidatus Lloydiibacteriota</taxon>
    </lineage>
</organism>
<dbReference type="AlphaFoldDB" id="A0A1G2DIR2"/>
<proteinExistence type="inferred from homology"/>
<gene>
    <name evidence="10" type="ORF">A2942_01270</name>
</gene>
<dbReference type="PANTHER" id="PTHR43675:SF8">
    <property type="entry name" value="ARSENITE METHYLTRANSFERASE"/>
    <property type="match status" value="1"/>
</dbReference>
<evidence type="ECO:0000259" key="9">
    <source>
        <dbReference type="Pfam" id="PF13847"/>
    </source>
</evidence>
<dbReference type="Pfam" id="PF13847">
    <property type="entry name" value="Methyltransf_31"/>
    <property type="match status" value="1"/>
</dbReference>
<dbReference type="InterPro" id="IPR029063">
    <property type="entry name" value="SAM-dependent_MTases_sf"/>
</dbReference>
<evidence type="ECO:0000313" key="10">
    <source>
        <dbReference type="EMBL" id="OGZ13456.1"/>
    </source>
</evidence>
<evidence type="ECO:0000256" key="8">
    <source>
        <dbReference type="ARBA" id="ARBA00048428"/>
    </source>
</evidence>
<dbReference type="Gene3D" id="3.40.50.150">
    <property type="entry name" value="Vaccinia Virus protein VP39"/>
    <property type="match status" value="1"/>
</dbReference>
<evidence type="ECO:0000256" key="2">
    <source>
        <dbReference type="ARBA" id="ARBA00022691"/>
    </source>
</evidence>
<dbReference type="InterPro" id="IPR026669">
    <property type="entry name" value="Arsenite_MeTrfase-like"/>
</dbReference>
<dbReference type="InterPro" id="IPR025714">
    <property type="entry name" value="Methyltranfer_dom"/>
</dbReference>
<keyword evidence="2" id="KW-0949">S-adenosyl-L-methionine</keyword>
<dbReference type="EC" id="2.1.1.137" evidence="4"/>
<dbReference type="Proteomes" id="UP000178534">
    <property type="component" value="Unassembled WGS sequence"/>
</dbReference>
<dbReference type="EMBL" id="MHLP01000007">
    <property type="protein sequence ID" value="OGZ13456.1"/>
    <property type="molecule type" value="Genomic_DNA"/>
</dbReference>
<evidence type="ECO:0000256" key="3">
    <source>
        <dbReference type="ARBA" id="ARBA00034487"/>
    </source>
</evidence>
<dbReference type="PANTHER" id="PTHR43675">
    <property type="entry name" value="ARSENITE METHYLTRANSFERASE"/>
    <property type="match status" value="1"/>
</dbReference>
<comment type="catalytic activity">
    <reaction evidence="7">
        <text>arsenic triglutathione + 2 [thioredoxin]-dithiol + 2 S-adenosyl-L-methionine + H2O = dimethylarsinous acid + 2 [thioredoxin]-disulfide + 3 glutathione + 2 S-adenosyl-L-homocysteine + 2 H(+)</text>
        <dbReference type="Rhea" id="RHEA:69464"/>
        <dbReference type="Rhea" id="RHEA-COMP:10698"/>
        <dbReference type="Rhea" id="RHEA-COMP:10700"/>
        <dbReference type="ChEBI" id="CHEBI:15377"/>
        <dbReference type="ChEBI" id="CHEBI:15378"/>
        <dbReference type="ChEBI" id="CHEBI:23808"/>
        <dbReference type="ChEBI" id="CHEBI:29950"/>
        <dbReference type="ChEBI" id="CHEBI:50058"/>
        <dbReference type="ChEBI" id="CHEBI:57856"/>
        <dbReference type="ChEBI" id="CHEBI:57925"/>
        <dbReference type="ChEBI" id="CHEBI:59789"/>
        <dbReference type="ChEBI" id="CHEBI:183640"/>
        <dbReference type="EC" id="2.1.1.137"/>
    </reaction>
</comment>
<dbReference type="SUPFAM" id="SSF53335">
    <property type="entry name" value="S-adenosyl-L-methionine-dependent methyltransferases"/>
    <property type="match status" value="1"/>
</dbReference>
<dbReference type="STRING" id="1798665.A2942_01270"/>
<comment type="catalytic activity">
    <reaction evidence="6">
        <text>arsenic triglutathione + [thioredoxin]-dithiol + S-adenosyl-L-methionine + 2 H2O = methylarsonous acid + [thioredoxin]-disulfide + 3 glutathione + S-adenosyl-L-homocysteine + H(+)</text>
        <dbReference type="Rhea" id="RHEA:69460"/>
        <dbReference type="Rhea" id="RHEA-COMP:10698"/>
        <dbReference type="Rhea" id="RHEA-COMP:10700"/>
        <dbReference type="ChEBI" id="CHEBI:15377"/>
        <dbReference type="ChEBI" id="CHEBI:15378"/>
        <dbReference type="ChEBI" id="CHEBI:17826"/>
        <dbReference type="ChEBI" id="CHEBI:29950"/>
        <dbReference type="ChEBI" id="CHEBI:50058"/>
        <dbReference type="ChEBI" id="CHEBI:57856"/>
        <dbReference type="ChEBI" id="CHEBI:57925"/>
        <dbReference type="ChEBI" id="CHEBI:59789"/>
        <dbReference type="ChEBI" id="CHEBI:183640"/>
        <dbReference type="EC" id="2.1.1.137"/>
    </reaction>
</comment>
<evidence type="ECO:0000256" key="5">
    <source>
        <dbReference type="ARBA" id="ARBA00034545"/>
    </source>
</evidence>
<name>A0A1G2DIR2_9BACT</name>
<evidence type="ECO:0000256" key="1">
    <source>
        <dbReference type="ARBA" id="ARBA00022679"/>
    </source>
</evidence>